<protein>
    <submittedName>
        <fullName evidence="2">NADH dehydrogenase subunit 1</fullName>
    </submittedName>
</protein>
<reference evidence="2" key="1">
    <citation type="submission" date="2022-11" db="UniProtKB">
        <authorList>
            <consortium name="WormBaseParasite"/>
        </authorList>
    </citation>
    <scope>IDENTIFICATION</scope>
</reference>
<dbReference type="WBParaSite" id="nRc.2.0.1.t40896-RA">
    <property type="protein sequence ID" value="nRc.2.0.1.t40896-RA"/>
    <property type="gene ID" value="nRc.2.0.1.g40896"/>
</dbReference>
<evidence type="ECO:0000313" key="1">
    <source>
        <dbReference type="Proteomes" id="UP000887565"/>
    </source>
</evidence>
<sequence length="22" mass="2632">MYKLIINLMLVIVRRKNNISSL</sequence>
<organism evidence="1 2">
    <name type="scientific">Romanomermis culicivorax</name>
    <name type="common">Nematode worm</name>
    <dbReference type="NCBI Taxonomy" id="13658"/>
    <lineage>
        <taxon>Eukaryota</taxon>
        <taxon>Metazoa</taxon>
        <taxon>Ecdysozoa</taxon>
        <taxon>Nematoda</taxon>
        <taxon>Enoplea</taxon>
        <taxon>Dorylaimia</taxon>
        <taxon>Mermithida</taxon>
        <taxon>Mermithoidea</taxon>
        <taxon>Mermithidae</taxon>
        <taxon>Romanomermis</taxon>
    </lineage>
</organism>
<proteinExistence type="predicted"/>
<evidence type="ECO:0000313" key="2">
    <source>
        <dbReference type="WBParaSite" id="nRc.2.0.1.t40896-RA"/>
    </source>
</evidence>
<accession>A0A915KQ71</accession>
<keyword evidence="1" id="KW-1185">Reference proteome</keyword>
<dbReference type="Proteomes" id="UP000887565">
    <property type="component" value="Unplaced"/>
</dbReference>
<name>A0A915KQ71_ROMCU</name>
<dbReference type="AlphaFoldDB" id="A0A915KQ71"/>